<dbReference type="AlphaFoldDB" id="A0A2K8UEL4"/>
<dbReference type="InterPro" id="IPR005368">
    <property type="entry name" value="UPF0175"/>
</dbReference>
<sequence length="91" mass="9845">MTALTLAIPDSALSALRRSPTEFGREMKLAAAIHWYGRGLMSQERAAELAGMNRRDFIRALAREGIDVFILDDDSLARELGQAEGGAAVAI</sequence>
<dbReference type="PANTHER" id="PTHR37525">
    <property type="entry name" value="UPF0175 PROTEIN SSL1255"/>
    <property type="match status" value="1"/>
</dbReference>
<dbReference type="Proteomes" id="UP000232638">
    <property type="component" value="Chromosome"/>
</dbReference>
<name>A0A2K8UEL4_9GAMM</name>
<proteinExistence type="inferred from homology"/>
<dbReference type="InterPro" id="IPR052264">
    <property type="entry name" value="UPF0175_domain"/>
</dbReference>
<dbReference type="PANTHER" id="PTHR37525:SF1">
    <property type="entry name" value="UPF0175 PROTEIN SSL1255"/>
    <property type="match status" value="1"/>
</dbReference>
<comment type="similarity">
    <text evidence="1">Belongs to the UPF0175 family.</text>
</comment>
<accession>A0A2K8UEL4</accession>
<dbReference type="Pfam" id="PF03683">
    <property type="entry name" value="UPF0175"/>
    <property type="match status" value="1"/>
</dbReference>
<protein>
    <submittedName>
        <fullName evidence="2">Uncharacterized protein</fullName>
    </submittedName>
</protein>
<evidence type="ECO:0000313" key="3">
    <source>
        <dbReference type="Proteomes" id="UP000232638"/>
    </source>
</evidence>
<dbReference type="OrthoDB" id="15200at2"/>
<gene>
    <name evidence="2" type="ORF">THSYN_23050</name>
</gene>
<dbReference type="EMBL" id="CP020370">
    <property type="protein sequence ID" value="AUB83541.1"/>
    <property type="molecule type" value="Genomic_DNA"/>
</dbReference>
<dbReference type="KEGG" id="tsy:THSYN_23050"/>
<reference evidence="2 3" key="1">
    <citation type="submission" date="2017-03" db="EMBL/GenBank/DDBJ databases">
        <title>Complete genome sequence of Candidatus 'Thiodictyon syntrophicum' sp. nov. strain Cad16T, a photolithoautotroph purple sulfur bacterium isolated from an alpine meromictic lake.</title>
        <authorList>
            <person name="Luedin S.M."/>
            <person name="Pothier J.F."/>
            <person name="Danza F."/>
            <person name="Storelli N."/>
            <person name="Wittwer M."/>
            <person name="Tonolla M."/>
        </authorList>
    </citation>
    <scope>NUCLEOTIDE SEQUENCE [LARGE SCALE GENOMIC DNA]</scope>
    <source>
        <strain evidence="2 3">Cad16T</strain>
    </source>
</reference>
<organism evidence="2 3">
    <name type="scientific">Candidatus Thiodictyon syntrophicum</name>
    <dbReference type="NCBI Taxonomy" id="1166950"/>
    <lineage>
        <taxon>Bacteria</taxon>
        <taxon>Pseudomonadati</taxon>
        <taxon>Pseudomonadota</taxon>
        <taxon>Gammaproteobacteria</taxon>
        <taxon>Chromatiales</taxon>
        <taxon>Chromatiaceae</taxon>
        <taxon>Thiodictyon</taxon>
    </lineage>
</organism>
<evidence type="ECO:0000313" key="2">
    <source>
        <dbReference type="EMBL" id="AUB83541.1"/>
    </source>
</evidence>
<keyword evidence="3" id="KW-1185">Reference proteome</keyword>
<dbReference type="RefSeq" id="WP_100921227.1">
    <property type="nucleotide sequence ID" value="NZ_CP020370.1"/>
</dbReference>
<evidence type="ECO:0000256" key="1">
    <source>
        <dbReference type="ARBA" id="ARBA00005651"/>
    </source>
</evidence>